<dbReference type="EMBL" id="SMMG02000009">
    <property type="protein sequence ID" value="KAA3462471.1"/>
    <property type="molecule type" value="Genomic_DNA"/>
</dbReference>
<dbReference type="PANTHER" id="PTHR34482">
    <property type="entry name" value="DNA DAMAGE-INDUCIBLE PROTEIN 1-LIKE"/>
    <property type="match status" value="1"/>
</dbReference>
<accession>A0A5B6V031</accession>
<sequence length="230" mass="27526">MKRTVDGPLVPKDRITWDFFQSEFKKKYVSKRYLDQKKKEFLELKQRNKSIAEYERYACDFVPNKEEMCICFQDGLNDEIKMLIRGTEIREFVVLSYRTQKMEEVYKHKKLRDRKARDFSKKSFPESFSTPPSKKNKEEFHRTTLASRFSRKNKSIQNDSKYQVKPANIVGSVRNAQKLVCKHCKKLHRVECRTKMDACFRYGSTNHFVRNYPRMAGDNNERSDRQMSTP</sequence>
<keyword evidence="2" id="KW-0808">Transferase</keyword>
<evidence type="ECO:0000259" key="1">
    <source>
        <dbReference type="Pfam" id="PF03732"/>
    </source>
</evidence>
<gene>
    <name evidence="2" type="ORF">EPI10_028954</name>
</gene>
<keyword evidence="2" id="KW-0489">Methyltransferase</keyword>
<evidence type="ECO:0000313" key="3">
    <source>
        <dbReference type="Proteomes" id="UP000325315"/>
    </source>
</evidence>
<keyword evidence="3" id="KW-1185">Reference proteome</keyword>
<proteinExistence type="predicted"/>
<dbReference type="Proteomes" id="UP000325315">
    <property type="component" value="Unassembled WGS sequence"/>
</dbReference>
<dbReference type="InterPro" id="IPR005162">
    <property type="entry name" value="Retrotrans_gag_dom"/>
</dbReference>
<comment type="caution">
    <text evidence="2">The sequence shown here is derived from an EMBL/GenBank/DDBJ whole genome shotgun (WGS) entry which is preliminary data.</text>
</comment>
<reference evidence="3" key="1">
    <citation type="journal article" date="2019" name="Plant Biotechnol. J.">
        <title>Genome sequencing of the Australian wild diploid species Gossypium australe highlights disease resistance and delayed gland morphogenesis.</title>
        <authorList>
            <person name="Cai Y."/>
            <person name="Cai X."/>
            <person name="Wang Q."/>
            <person name="Wang P."/>
            <person name="Zhang Y."/>
            <person name="Cai C."/>
            <person name="Xu Y."/>
            <person name="Wang K."/>
            <person name="Zhou Z."/>
            <person name="Wang C."/>
            <person name="Geng S."/>
            <person name="Li B."/>
            <person name="Dong Q."/>
            <person name="Hou Y."/>
            <person name="Wang H."/>
            <person name="Ai P."/>
            <person name="Liu Z."/>
            <person name="Yi F."/>
            <person name="Sun M."/>
            <person name="An G."/>
            <person name="Cheng J."/>
            <person name="Zhang Y."/>
            <person name="Shi Q."/>
            <person name="Xie Y."/>
            <person name="Shi X."/>
            <person name="Chang Y."/>
            <person name="Huang F."/>
            <person name="Chen Y."/>
            <person name="Hong S."/>
            <person name="Mi L."/>
            <person name="Sun Q."/>
            <person name="Zhang L."/>
            <person name="Zhou B."/>
            <person name="Peng R."/>
            <person name="Zhang X."/>
            <person name="Liu F."/>
        </authorList>
    </citation>
    <scope>NUCLEOTIDE SEQUENCE [LARGE SCALE GENOMIC DNA]</scope>
    <source>
        <strain evidence="3">cv. PA1801</strain>
    </source>
</reference>
<organism evidence="2 3">
    <name type="scientific">Gossypium australe</name>
    <dbReference type="NCBI Taxonomy" id="47621"/>
    <lineage>
        <taxon>Eukaryota</taxon>
        <taxon>Viridiplantae</taxon>
        <taxon>Streptophyta</taxon>
        <taxon>Embryophyta</taxon>
        <taxon>Tracheophyta</taxon>
        <taxon>Spermatophyta</taxon>
        <taxon>Magnoliopsida</taxon>
        <taxon>eudicotyledons</taxon>
        <taxon>Gunneridae</taxon>
        <taxon>Pentapetalae</taxon>
        <taxon>rosids</taxon>
        <taxon>malvids</taxon>
        <taxon>Malvales</taxon>
        <taxon>Malvaceae</taxon>
        <taxon>Malvoideae</taxon>
        <taxon>Gossypium</taxon>
    </lineage>
</organism>
<dbReference type="OrthoDB" id="2272416at2759"/>
<evidence type="ECO:0000313" key="2">
    <source>
        <dbReference type="EMBL" id="KAA3462471.1"/>
    </source>
</evidence>
<protein>
    <submittedName>
        <fullName evidence="2">Hexaprenyldihydroxybenzoate methyltransferase, mitochondrial-like protein</fullName>
    </submittedName>
</protein>
<dbReference type="GO" id="GO:0008168">
    <property type="term" value="F:methyltransferase activity"/>
    <property type="evidence" value="ECO:0007669"/>
    <property type="project" value="UniProtKB-KW"/>
</dbReference>
<dbReference type="AlphaFoldDB" id="A0A5B6V031"/>
<feature type="domain" description="Retrotransposon gag" evidence="1">
    <location>
        <begin position="13"/>
        <end position="60"/>
    </location>
</feature>
<dbReference type="Pfam" id="PF03732">
    <property type="entry name" value="Retrotrans_gag"/>
    <property type="match status" value="1"/>
</dbReference>
<dbReference type="GO" id="GO:0032259">
    <property type="term" value="P:methylation"/>
    <property type="evidence" value="ECO:0007669"/>
    <property type="project" value="UniProtKB-KW"/>
</dbReference>
<name>A0A5B6V031_9ROSI</name>
<dbReference type="PANTHER" id="PTHR34482:SF36">
    <property type="entry name" value="RETROTRANSPOSON GAG DOMAIN-CONTAINING PROTEIN"/>
    <property type="match status" value="1"/>
</dbReference>